<evidence type="ECO:0000313" key="4">
    <source>
        <dbReference type="Proteomes" id="UP000245551"/>
    </source>
</evidence>
<dbReference type="Proteomes" id="UP000245551">
    <property type="component" value="Unassembled WGS sequence"/>
</dbReference>
<dbReference type="EMBL" id="QDLV01000156">
    <property type="protein sequence ID" value="PVJ38457.1"/>
    <property type="molecule type" value="Genomic_DNA"/>
</dbReference>
<organism evidence="1 4">
    <name type="scientific">Salmonella enterica subsp. enterica serovar Gaminara</name>
    <dbReference type="NCBI Taxonomy" id="913070"/>
    <lineage>
        <taxon>Bacteria</taxon>
        <taxon>Pseudomonadati</taxon>
        <taxon>Pseudomonadota</taxon>
        <taxon>Gammaproteobacteria</taxon>
        <taxon>Enterobacterales</taxon>
        <taxon>Enterobacteriaceae</taxon>
        <taxon>Salmonella</taxon>
    </lineage>
</organism>
<gene>
    <name evidence="2" type="ORF">C4784_29890</name>
    <name evidence="1" type="ORF">C4855_28430</name>
</gene>
<reference evidence="3 4" key="1">
    <citation type="submission" date="2018-04" db="EMBL/GenBank/DDBJ databases">
        <title>Serotype diversity and antimicrobial resistance among Salmonella enterica isolated from patients at an equine referral hospital.</title>
        <authorList>
            <person name="Leon I.M."/>
            <person name="Lawhon S.D."/>
            <person name="Norman K.N."/>
            <person name="Threadgill D.S."/>
            <person name="Ohta N."/>
            <person name="Vinasco J."/>
            <person name="Scott H.M."/>
        </authorList>
    </citation>
    <scope>NUCLEOTIDE SEQUENCE [LARGE SCALE GENOMIC DNA]</scope>
    <source>
        <strain evidence="2 3">159</strain>
        <strain evidence="1 4">230</strain>
    </source>
</reference>
<dbReference type="Proteomes" id="UP000245068">
    <property type="component" value="Unassembled WGS sequence"/>
</dbReference>
<sequence length="185" mass="21069">KFFDDVRQTFESLPRFIAKKFNDRISSAYRLKGFAGAQEKFSDIIRHDLRLVELTHQVYTIAPGELPGYLFGGLASDDAYGAVRSMTFRFNALVDGDESDAALLAQDLAEFLCDEVEHLNRTLRDESAPELLGVLYSMAAGITEHFKADPPEWSRFTGKKLTPEQLKIAISRMISVRFWSRHFRT</sequence>
<evidence type="ECO:0000313" key="2">
    <source>
        <dbReference type="EMBL" id="PVM61646.1"/>
    </source>
</evidence>
<dbReference type="EMBL" id="QDOO01000212">
    <property type="protein sequence ID" value="PVM61646.1"/>
    <property type="molecule type" value="Genomic_DNA"/>
</dbReference>
<accession>A0A2T8WJ49</accession>
<protein>
    <submittedName>
        <fullName evidence="1">Uncharacterized protein</fullName>
    </submittedName>
</protein>
<feature type="non-terminal residue" evidence="1">
    <location>
        <position position="185"/>
    </location>
</feature>
<comment type="caution">
    <text evidence="1">The sequence shown here is derived from an EMBL/GenBank/DDBJ whole genome shotgun (WGS) entry which is preliminary data.</text>
</comment>
<dbReference type="AlphaFoldDB" id="A0A2T8WJ49"/>
<evidence type="ECO:0000313" key="1">
    <source>
        <dbReference type="EMBL" id="PVJ38457.1"/>
    </source>
</evidence>
<proteinExistence type="predicted"/>
<feature type="non-terminal residue" evidence="1">
    <location>
        <position position="1"/>
    </location>
</feature>
<name>A0A2T8WJ49_SALET</name>
<evidence type="ECO:0000313" key="3">
    <source>
        <dbReference type="Proteomes" id="UP000245068"/>
    </source>
</evidence>